<feature type="transmembrane region" description="Helical" evidence="7">
    <location>
        <begin position="92"/>
        <end position="112"/>
    </location>
</feature>
<feature type="domain" description="4Fe-4S ferredoxin-type" evidence="8">
    <location>
        <begin position="210"/>
        <end position="239"/>
    </location>
</feature>
<keyword evidence="5" id="KW-0408">Iron</keyword>
<dbReference type="Proteomes" id="UP001597262">
    <property type="component" value="Unassembled WGS sequence"/>
</dbReference>
<keyword evidence="7" id="KW-0812">Transmembrane</keyword>
<dbReference type="RefSeq" id="WP_379322044.1">
    <property type="nucleotide sequence ID" value="NZ_JBHTLM010000036.1"/>
</dbReference>
<sequence>MRLQKIRKPIVITTAFLFHSLLIFHLLFSPVIIILASNKGIVNASFFSFVLIFLLSLFFGRAYCAWFCPGCGVQEIVGFVIKKKAKYTKARYIKYVIFIIWVSAIITGYLVRGFTKIDLSYGIENTPFERKLLLTLGAGLIIVPLALIFGRFASCKYICWQAPFMILGKKIRDRLSLPGLRIKTNAANCRKCNACTLKCPMDIQVMKKVQCGEIVDDECILCGNCIDACKSKALFYSISTPSKPLN</sequence>
<keyword evidence="7" id="KW-1133">Transmembrane helix</keyword>
<feature type="transmembrane region" description="Helical" evidence="7">
    <location>
        <begin position="12"/>
        <end position="35"/>
    </location>
</feature>
<name>A0ABW3S629_9BACL</name>
<keyword evidence="7" id="KW-0472">Membrane</keyword>
<evidence type="ECO:0000313" key="10">
    <source>
        <dbReference type="Proteomes" id="UP001597262"/>
    </source>
</evidence>
<evidence type="ECO:0000256" key="2">
    <source>
        <dbReference type="ARBA" id="ARBA00022485"/>
    </source>
</evidence>
<evidence type="ECO:0000256" key="4">
    <source>
        <dbReference type="ARBA" id="ARBA00022982"/>
    </source>
</evidence>
<keyword evidence="2" id="KW-0004">4Fe-4S</keyword>
<protein>
    <submittedName>
        <fullName evidence="9">4Fe-4S binding protein</fullName>
    </submittedName>
</protein>
<dbReference type="Pfam" id="PF12801">
    <property type="entry name" value="Fer4_5"/>
    <property type="match status" value="2"/>
</dbReference>
<gene>
    <name evidence="9" type="ORF">ACFQ3W_25440</name>
</gene>
<evidence type="ECO:0000256" key="3">
    <source>
        <dbReference type="ARBA" id="ARBA00022723"/>
    </source>
</evidence>
<keyword evidence="6" id="KW-0411">Iron-sulfur</keyword>
<evidence type="ECO:0000259" key="8">
    <source>
        <dbReference type="PROSITE" id="PS51379"/>
    </source>
</evidence>
<dbReference type="InterPro" id="IPR051684">
    <property type="entry name" value="Electron_Trans/Redox"/>
</dbReference>
<feature type="transmembrane region" description="Helical" evidence="7">
    <location>
        <begin position="41"/>
        <end position="59"/>
    </location>
</feature>
<feature type="transmembrane region" description="Helical" evidence="7">
    <location>
        <begin position="132"/>
        <end position="150"/>
    </location>
</feature>
<dbReference type="PROSITE" id="PS51379">
    <property type="entry name" value="4FE4S_FER_2"/>
    <property type="match status" value="2"/>
</dbReference>
<dbReference type="Pfam" id="PF13746">
    <property type="entry name" value="Fer4_18"/>
    <property type="match status" value="1"/>
</dbReference>
<accession>A0ABW3S629</accession>
<proteinExistence type="predicted"/>
<dbReference type="Gene3D" id="3.30.70.20">
    <property type="match status" value="1"/>
</dbReference>
<feature type="domain" description="4Fe-4S ferredoxin-type" evidence="8">
    <location>
        <begin position="180"/>
        <end position="209"/>
    </location>
</feature>
<keyword evidence="4" id="KW-0249">Electron transport</keyword>
<evidence type="ECO:0000256" key="1">
    <source>
        <dbReference type="ARBA" id="ARBA00022448"/>
    </source>
</evidence>
<keyword evidence="10" id="KW-1185">Reference proteome</keyword>
<organism evidence="9 10">
    <name type="scientific">Paenibacillus puldeungensis</name>
    <dbReference type="NCBI Taxonomy" id="696536"/>
    <lineage>
        <taxon>Bacteria</taxon>
        <taxon>Bacillati</taxon>
        <taxon>Bacillota</taxon>
        <taxon>Bacilli</taxon>
        <taxon>Bacillales</taxon>
        <taxon>Paenibacillaceae</taxon>
        <taxon>Paenibacillus</taxon>
    </lineage>
</organism>
<evidence type="ECO:0000256" key="6">
    <source>
        <dbReference type="ARBA" id="ARBA00023014"/>
    </source>
</evidence>
<dbReference type="PANTHER" id="PTHR30176:SF3">
    <property type="entry name" value="FERREDOXIN-TYPE PROTEIN NAPH"/>
    <property type="match status" value="1"/>
</dbReference>
<reference evidence="10" key="1">
    <citation type="journal article" date="2019" name="Int. J. Syst. Evol. Microbiol.">
        <title>The Global Catalogue of Microorganisms (GCM) 10K type strain sequencing project: providing services to taxonomists for standard genome sequencing and annotation.</title>
        <authorList>
            <consortium name="The Broad Institute Genomics Platform"/>
            <consortium name="The Broad Institute Genome Sequencing Center for Infectious Disease"/>
            <person name="Wu L."/>
            <person name="Ma J."/>
        </authorList>
    </citation>
    <scope>NUCLEOTIDE SEQUENCE [LARGE SCALE GENOMIC DNA]</scope>
    <source>
        <strain evidence="10">CCUG 59189</strain>
    </source>
</reference>
<evidence type="ECO:0000256" key="5">
    <source>
        <dbReference type="ARBA" id="ARBA00023004"/>
    </source>
</evidence>
<evidence type="ECO:0000256" key="7">
    <source>
        <dbReference type="SAM" id="Phobius"/>
    </source>
</evidence>
<keyword evidence="3" id="KW-0479">Metal-binding</keyword>
<keyword evidence="1" id="KW-0813">Transport</keyword>
<dbReference type="EMBL" id="JBHTLM010000036">
    <property type="protein sequence ID" value="MFD1179622.1"/>
    <property type="molecule type" value="Genomic_DNA"/>
</dbReference>
<dbReference type="PANTHER" id="PTHR30176">
    <property type="entry name" value="FERREDOXIN-TYPE PROTEIN NAPH"/>
    <property type="match status" value="1"/>
</dbReference>
<dbReference type="InterPro" id="IPR017896">
    <property type="entry name" value="4Fe4S_Fe-S-bd"/>
</dbReference>
<comment type="caution">
    <text evidence="9">The sequence shown here is derived from an EMBL/GenBank/DDBJ whole genome shotgun (WGS) entry which is preliminary data.</text>
</comment>
<evidence type="ECO:0000313" key="9">
    <source>
        <dbReference type="EMBL" id="MFD1179622.1"/>
    </source>
</evidence>
<dbReference type="SUPFAM" id="SSF54862">
    <property type="entry name" value="4Fe-4S ferredoxins"/>
    <property type="match status" value="1"/>
</dbReference>